<protein>
    <submittedName>
        <fullName evidence="1">Uncharacterized protein</fullName>
    </submittedName>
</protein>
<dbReference type="Proteomes" id="UP001055072">
    <property type="component" value="Unassembled WGS sequence"/>
</dbReference>
<comment type="caution">
    <text evidence="1">The sequence shown here is derived from an EMBL/GenBank/DDBJ whole genome shotgun (WGS) entry which is preliminary data.</text>
</comment>
<proteinExistence type="predicted"/>
<sequence length="1099" mass="121032">MQSLQNPGSALEDDFPMGDTNAIRDGLAAILDFKDNFSFHREYPDAPDPGLCLSDLGIVGLPLSKREAEVVKTRCIKAPARKGEHDFVEKTVQNTWEMDASQVKLENPRWSEFLLRIAQEVCQALAIDFTAGRPQCKLCKLRLYETGSRFLPHADTEKQDGVFATIDIVLPSKFTGGTTHFSQGELSNMYDCSPSSQHNTNILAWCTGVSHEIKPITSGYRLVLSYNLIHTTQSLRPALSAKTDLIDRLRTVLTTWKEDKGRGNPLKLLYLLDRTYPQADLRLSALKGADAYKVAMLDTLAKETGFCLGFASVEFHQSGIADEDRDRGSSHYAFAEIGDATISITNFVDVEGKLIRDTLEFDEETEGIPECLTEEIEDGPVDEEEYDGMASSLDRWYDRTVLVIWPSNSNYNMLYPGDEGFTQALKDMRGVASHEGSNNNEIELIDFVLLKADKDPAVVAQAVTRVAVQWNDAPLWNNTVKACCVHKGLAILPEDHIRSAIDHFGLEAVKSGLEDMLANDPHNASRLEFLRCLEEWATAMPDDVPQKSAVQQWATENTLNVLKTLRKPQSAEKQLLISVANANGGVDYLKDQLLPQIISTAEPNFLREFAIAVHECTDFPVSDAKSAVTSNLLTAAVSQVRFFEPPPPRNRYPYNTHPATSPPPTDYLALTKLYVQTARELGHPSLINTIIDRVTDMSNLNFSQTLDCARTVMVPFTAFLGQNSQPLISEPGFASRFGHLQQEGLNLYLSWLSFRSGELTEDWAVSLLDAAFATGSVDLFIKSVWPRLERINLNGPGLRLLAQHLASRRDKLIFSGGTAGPSVQSIIDILAKRATSGYSVSVASVSDIMAALDWCTKMRAPNLCSGVIEQLLSPSNIYGNYIVRVLVPLLPELKNWGTQNKQNVDYAVQKIVGLWVERILGVLPAETWSSADRVAAPTGKWACGCVPCSSVRTFFVESDQKCMILRDIGVPAREHVEAFLSAYADGLATCDKLKKSPQSLRIIKSHVLDGIVGWRANQKKCIALLKTLSTDENELRTILGPEYARVKAALAGQAAAPPARLQPCPPPPTPRMGANSSMPSASGSAAKAGPPSKKRKYTT</sequence>
<organism evidence="1 2">
    <name type="scientific">Irpex rosettiformis</name>
    <dbReference type="NCBI Taxonomy" id="378272"/>
    <lineage>
        <taxon>Eukaryota</taxon>
        <taxon>Fungi</taxon>
        <taxon>Dikarya</taxon>
        <taxon>Basidiomycota</taxon>
        <taxon>Agaricomycotina</taxon>
        <taxon>Agaricomycetes</taxon>
        <taxon>Polyporales</taxon>
        <taxon>Irpicaceae</taxon>
        <taxon>Irpex</taxon>
    </lineage>
</organism>
<accession>A0ACB8U4G4</accession>
<dbReference type="EMBL" id="MU274911">
    <property type="protein sequence ID" value="KAI0089282.1"/>
    <property type="molecule type" value="Genomic_DNA"/>
</dbReference>
<gene>
    <name evidence="1" type="ORF">BDY19DRAFT_135323</name>
</gene>
<reference evidence="1" key="1">
    <citation type="journal article" date="2021" name="Environ. Microbiol.">
        <title>Gene family expansions and transcriptome signatures uncover fungal adaptations to wood decay.</title>
        <authorList>
            <person name="Hage H."/>
            <person name="Miyauchi S."/>
            <person name="Viragh M."/>
            <person name="Drula E."/>
            <person name="Min B."/>
            <person name="Chaduli D."/>
            <person name="Navarro D."/>
            <person name="Favel A."/>
            <person name="Norest M."/>
            <person name="Lesage-Meessen L."/>
            <person name="Balint B."/>
            <person name="Merenyi Z."/>
            <person name="de Eugenio L."/>
            <person name="Morin E."/>
            <person name="Martinez A.T."/>
            <person name="Baldrian P."/>
            <person name="Stursova M."/>
            <person name="Martinez M.J."/>
            <person name="Novotny C."/>
            <person name="Magnuson J.K."/>
            <person name="Spatafora J.W."/>
            <person name="Maurice S."/>
            <person name="Pangilinan J."/>
            <person name="Andreopoulos W."/>
            <person name="LaButti K."/>
            <person name="Hundley H."/>
            <person name="Na H."/>
            <person name="Kuo A."/>
            <person name="Barry K."/>
            <person name="Lipzen A."/>
            <person name="Henrissat B."/>
            <person name="Riley R."/>
            <person name="Ahrendt S."/>
            <person name="Nagy L.G."/>
            <person name="Grigoriev I.V."/>
            <person name="Martin F."/>
            <person name="Rosso M.N."/>
        </authorList>
    </citation>
    <scope>NUCLEOTIDE SEQUENCE</scope>
    <source>
        <strain evidence="1">CBS 384.51</strain>
    </source>
</reference>
<evidence type="ECO:0000313" key="1">
    <source>
        <dbReference type="EMBL" id="KAI0089282.1"/>
    </source>
</evidence>
<evidence type="ECO:0000313" key="2">
    <source>
        <dbReference type="Proteomes" id="UP001055072"/>
    </source>
</evidence>
<keyword evidence="2" id="KW-1185">Reference proteome</keyword>
<name>A0ACB8U4G4_9APHY</name>